<feature type="compositionally biased region" description="Polar residues" evidence="2">
    <location>
        <begin position="1934"/>
        <end position="1943"/>
    </location>
</feature>
<feature type="compositionally biased region" description="Low complexity" evidence="2">
    <location>
        <begin position="296"/>
        <end position="309"/>
    </location>
</feature>
<feature type="compositionally biased region" description="Basic and acidic residues" evidence="2">
    <location>
        <begin position="629"/>
        <end position="666"/>
    </location>
</feature>
<feature type="compositionally biased region" description="Low complexity" evidence="2">
    <location>
        <begin position="2461"/>
        <end position="2474"/>
    </location>
</feature>
<dbReference type="PROSITE" id="PS50245">
    <property type="entry name" value="CAP_GLY_2"/>
    <property type="match status" value="1"/>
</dbReference>
<feature type="compositionally biased region" description="Polar residues" evidence="2">
    <location>
        <begin position="2187"/>
        <end position="2197"/>
    </location>
</feature>
<feature type="region of interest" description="Disordered" evidence="2">
    <location>
        <begin position="1906"/>
        <end position="2067"/>
    </location>
</feature>
<feature type="compositionally biased region" description="Basic and acidic residues" evidence="2">
    <location>
        <begin position="942"/>
        <end position="958"/>
    </location>
</feature>
<accession>A0A8U1ENG9</accession>
<dbReference type="InterPro" id="IPR028750">
    <property type="entry name" value="CEP350/CC187"/>
</dbReference>
<dbReference type="InterPro" id="IPR054465">
    <property type="entry name" value="Integrase_p58-like_C"/>
</dbReference>
<feature type="region of interest" description="Disordered" evidence="2">
    <location>
        <begin position="2562"/>
        <end position="2634"/>
    </location>
</feature>
<dbReference type="KEGG" id="snh:120054258"/>
<feature type="compositionally biased region" description="Basic and acidic residues" evidence="2">
    <location>
        <begin position="1641"/>
        <end position="1657"/>
    </location>
</feature>
<feature type="compositionally biased region" description="Basic and acidic residues" evidence="2">
    <location>
        <begin position="2591"/>
        <end position="2608"/>
    </location>
</feature>
<feature type="region of interest" description="Disordered" evidence="2">
    <location>
        <begin position="418"/>
        <end position="757"/>
    </location>
</feature>
<feature type="compositionally biased region" description="Polar residues" evidence="2">
    <location>
        <begin position="1984"/>
        <end position="2006"/>
    </location>
</feature>
<dbReference type="PANTHER" id="PTHR13958:SF3">
    <property type="entry name" value="CAP-GLY DOMAIN-CONTAINING PROTEIN-RELATED"/>
    <property type="match status" value="1"/>
</dbReference>
<evidence type="ECO:0000313" key="4">
    <source>
        <dbReference type="Proteomes" id="UP000808372"/>
    </source>
</evidence>
<keyword evidence="4" id="KW-1185">Reference proteome</keyword>
<feature type="compositionally biased region" description="Basic and acidic residues" evidence="2">
    <location>
        <begin position="146"/>
        <end position="159"/>
    </location>
</feature>
<sequence>MVREHVEKAQHAQAKVYNRGTQPREFHVGDKVLVLIPTAESKFLATWHGPYKVTEKLGPVNYRVWQPGRRKPQQMYHVNLLKRWHLRHIENRLEAAPGSGVLLESIMDTKKSSGGATRKVSRRDGRRTEDCSQAGGTSKSSTRSRRSPDKSSRSPDKSSRSPLRNTTQDSNVRRNNCVEFKEPLASYREATPPPLTSSQLEAHSLQSEVANPPPPDSRLSQLVYQSDTRDQQTRRDLDSTHSSALDSTVVRYLNDRPALDALRPPSHATAARDLHREEGPEDRPKAHTLECPAPPSAENSSSSSPGSASQRLENLRRRQPDDKLEKLKERIRRQREHLEEAAERDGLLGYLDQPVGIAGAVEKTTVPTAKVRKVAAAPPAPIYKGFSSSETKIRTPDGKVWREEEFHNLSREIYRDLSRQLSDSTKPQQWPTEKAKERKPSKPVRKVHKSASVPDPKTKPVISTTSWREGQKMVKMVLGPPPRLPREQRPEPTDRLARTGPLPRSNSDHRPELKHRSRPSSRDRTTHPNLQSAGTAKDRAPNTDDLSADIRGILDDLQLKSRAEERGPADPRRGLESRARTTAWTTGGSSLWGSRSASPAKRNKPEPSELAPRKRHYDADSVRQYIARQQEERKRRQVEERRAQREEAERKSQRLQELYRKQREGVANKGPAVPESPVQKRLQETYTKLLLEQAQLGEEPLPSQTQPASATSLYQPSGESDKENKRQERPQSASSSSDLSLSEPPPPPLSRNELGLGVPSWLQPDRLSSAVRPSTALAPPTDQLFSPLLGPETAGSSGGRGTNPPARPQQSTLNGAGNKTKMNRIEALKATAASLSTRIESEARKLAGAGINYSCAWDMDVTGLTPPDDGHWAKPVSPPVRERADAADELSMRIQRLLSAGQSTYNGALPGVGNLHSFREQRDRTSAPGSRPQTAPGLGSHKQPEEEKGGKTITHDSSGESISEGPLLSECSLSEGDGSPLTNIKGDAKPAERLGALDFCAGQREGFQPISHFQREAEKYSGLSPLSQQRDSSRGPWEELAKGSPHSVINIFTKNHLLNHTKVGGEERADRSSPPVHCGLSAASLVDGAPMYEDDFVSSRSSSSQYKKRYNGRSVTSGNSHYDELMSRRSPYDTRTVDLPSQHSSGSTPVSSPHSKGSVKRGSASDKSDATLVEEQRSPCYPDLEALTRDSRWGGSVSERSSVHNLVKSAYSDCTLGGASGDTLRSLGLDNKKSPSSPGLSPAGSPTGSGSPRVSPSSASLAGADSLGLGSGSPHSSARPSSSSSLSSAARAEPKAAGIPPRNTRSAEIHTSIAYLQCLWKLFIPLDLFHIVLCELHYTPGVLQQRMSAELNYLESIEESVRQLGDVERLRGVSLAQHESVSLAQILKAQQQRHERDLYELKVKSEQEKLETQRQLEETRQKAARAHVELQENMAQTQQQSLGGMQEATTKMMSQQAESVRYTAEAARQIKEMTDLARSQIAGAIGVPAAAPITTLFDQQRQHHQSFMKQLQSRTDTDSSRNEVSAAWTRTEEPLSSLDSHSDSIPSRRPTLSGGESSSHMSPSLASSEKRERRKAETGNSSVEEEAHTAADDSIPSDSVQSLLDEKDSISVATEYSLKFDESMTEDEIEERSFRSLLPSESHRRGAVEKRGPREESDNQPSQEKTTEQDSSKQQQDGSMPFSSGQDSFSRFTMDMVRQYMKEEEVRAHHQSSLLRLRQKALKEKTKAELAWLEHQKRHWRFRDKGEDDKMPPIRKKQRSLLMKLQQEQAEIKCLQEANRAARKERQLLLKQQEEIERMRYTTLKLKERLKCASTGDTPPETPVSEPIDVTASPSAAITDGDVRSASPLSVSGSETSSIMQKLKKMRSHMEEKFLTKREQGLMQRRRHAGELLEWKQRLDAEEAEVRHMEKQAMAAWDRECPRDRDQRSEQRESPNASPSQHSPEGRTDRDSVSEGDYSPVVTGSSVHTELSGSQQPDIPCTDQPCSVSELPSAQHSPSIYTQDFDSPSVSRRSPSPKASLDTNTHPEGSSSKMQLRSSSRTASHDPKATDTPSGIHTESVSDQRDIESRIRALKEELRKRKSVVYHLKKEQKKRHKERLKAQEASLLKQLESYNDFIEKTKTELNKEPDSTPSAKPQIKAPISATEKHKIKPLPSYRSETSKNSKVVSDSEKAEKTLPHSPVGQDDLTQSGLSKYTSGHEESSDEDPPTVTPTPVYGSPEHTNGLRGLLSPEHHPRQPSEGALPLREPARPQATDSGDESVVSSLRSEVMEELDSVKSEGSEHSHSRSEDRHFDHLLKLDLEQRPASQQHQSLSEHVSIKKGEQGLSPISSLDVDEKSPSPIKERSYSPESDAFSSNRDFSAKGKEASPSADDYHEDFESSVESSLREDNQGSKPTSPSRQETKEASHSSSPFYSSEEDIGEALSERSGANCGSPCSEGLLDLNSQTKDSQENVISSKRSPTISPSQTPTSQSVDEMPNFTIEDRVLVSNVQPGTLRFKGHTSFANGFWAGVELDKFEGSNNGTYDEVVYFECEEGHGIFAPPDKISHLPDKFEIYVETTEDEDSFLDDQSEDETKKRHIEKTHGGNLTNRKEETSQKSYDSEDKGPTDVNDGSAEHKINLTNSHEFKEGEYPMSNGRTKTIILDLEDVPTSLFSTDIDSKIALGKITLNETTTLIERKGLDTHQKSTPEQTVEKDALSAFADKLLNNFMKDAVKQFALIRKSKEEKISASNQMQDYLFNDEGRETVSQPQSVAQRDGLPFFVDAEQEEQVSSPELCNRPESPVLGASGQEELAKRLAELELSRELLDELGDEQDWFDEDYGLSSHREQQRQKRRQQQEEEGLSAGSGCQVKTPPRPELPLQPKLPEQPAMVVPHSAPEVEKLVHAATQEIWDRFNLGQGTQTLAGLPVLKPSEEFLGCDTIGQDKGQCVRSYRQAVYDLTWEIIQEIFAEDPNAHQPQWVKPRRMNSSYFHRVKSPGDITRVQVFITTEVLKLYGLKKDHNQKTDWQKMLKFGRKKRDRVDHILVQELHEEESQWVNYDEDELYVKMQLADGIFDALIKDTAEVLSQIQEKRSKRALS</sequence>
<feature type="region of interest" description="Disordered" evidence="2">
    <location>
        <begin position="256"/>
        <end position="326"/>
    </location>
</feature>
<feature type="compositionally biased region" description="Polar residues" evidence="2">
    <location>
        <begin position="1847"/>
        <end position="1860"/>
    </location>
</feature>
<feature type="compositionally biased region" description="Basic and acidic residues" evidence="2">
    <location>
        <begin position="1163"/>
        <end position="1177"/>
    </location>
</feature>
<dbReference type="SUPFAM" id="SSF74924">
    <property type="entry name" value="Cap-Gly domain"/>
    <property type="match status" value="1"/>
</dbReference>
<feature type="compositionally biased region" description="Acidic residues" evidence="2">
    <location>
        <begin position="2562"/>
        <end position="2573"/>
    </location>
</feature>
<feature type="region of interest" description="Disordered" evidence="2">
    <location>
        <begin position="1225"/>
        <end position="1303"/>
    </location>
</feature>
<gene>
    <name evidence="5" type="primary">LOC120054258</name>
</gene>
<feature type="compositionally biased region" description="Low complexity" evidence="2">
    <location>
        <begin position="730"/>
        <end position="742"/>
    </location>
</feature>
<feature type="region of interest" description="Disordered" evidence="2">
    <location>
        <begin position="1096"/>
        <end position="1177"/>
    </location>
</feature>
<dbReference type="GO" id="GO:0005813">
    <property type="term" value="C:centrosome"/>
    <property type="evidence" value="ECO:0007669"/>
    <property type="project" value="InterPro"/>
</dbReference>
<feature type="region of interest" description="Disordered" evidence="2">
    <location>
        <begin position="2120"/>
        <end position="2477"/>
    </location>
</feature>
<keyword evidence="1" id="KW-0175">Coiled coil</keyword>
<dbReference type="Pfam" id="PF01302">
    <property type="entry name" value="CAP_GLY"/>
    <property type="match status" value="1"/>
</dbReference>
<feature type="compositionally biased region" description="Polar residues" evidence="2">
    <location>
        <begin position="419"/>
        <end position="431"/>
    </location>
</feature>
<feature type="compositionally biased region" description="Basic and acidic residues" evidence="2">
    <location>
        <begin position="2169"/>
        <end position="2178"/>
    </location>
</feature>
<dbReference type="Proteomes" id="UP000808372">
    <property type="component" value="Chromosome 10"/>
</dbReference>
<feature type="compositionally biased region" description="Basic and acidic residues" evidence="2">
    <location>
        <begin position="227"/>
        <end position="239"/>
    </location>
</feature>
<feature type="compositionally biased region" description="Basic and acidic residues" evidence="2">
    <location>
        <begin position="484"/>
        <end position="497"/>
    </location>
</feature>
<feature type="coiled-coil region" evidence="1">
    <location>
        <begin position="1758"/>
        <end position="1799"/>
    </location>
</feature>
<dbReference type="Gene3D" id="2.30.30.190">
    <property type="entry name" value="CAP Gly-rich-like domain"/>
    <property type="match status" value="1"/>
</dbReference>
<dbReference type="GO" id="GO:0034453">
    <property type="term" value="P:microtubule anchoring"/>
    <property type="evidence" value="ECO:0007669"/>
    <property type="project" value="InterPro"/>
</dbReference>
<feature type="compositionally biased region" description="Basic and acidic residues" evidence="2">
    <location>
        <begin position="2120"/>
        <end position="2130"/>
    </location>
</feature>
<evidence type="ECO:0000256" key="1">
    <source>
        <dbReference type="SAM" id="Coils"/>
    </source>
</evidence>
<feature type="region of interest" description="Disordered" evidence="2">
    <location>
        <begin position="1835"/>
        <end position="1868"/>
    </location>
</feature>
<reference evidence="5" key="1">
    <citation type="submission" date="2025-08" db="UniProtKB">
        <authorList>
            <consortium name="RefSeq"/>
        </authorList>
    </citation>
    <scope>IDENTIFICATION</scope>
    <source>
        <tissue evidence="5">White muscle</tissue>
    </source>
</reference>
<feature type="compositionally biased region" description="Polar residues" evidence="2">
    <location>
        <begin position="196"/>
        <end position="209"/>
    </location>
</feature>
<feature type="compositionally biased region" description="Polar residues" evidence="2">
    <location>
        <begin position="1672"/>
        <end position="1690"/>
    </location>
</feature>
<feature type="compositionally biased region" description="Basic and acidic residues" evidence="2">
    <location>
        <begin position="1906"/>
        <end position="1933"/>
    </location>
</feature>
<feature type="compositionally biased region" description="Polar residues" evidence="2">
    <location>
        <begin position="1962"/>
        <end position="1977"/>
    </location>
</feature>
<feature type="compositionally biased region" description="Basic and acidic residues" evidence="2">
    <location>
        <begin position="2335"/>
        <end position="2348"/>
    </location>
</feature>
<evidence type="ECO:0000259" key="3">
    <source>
        <dbReference type="PROSITE" id="PS50245"/>
    </source>
</evidence>
<feature type="compositionally biased region" description="Polar residues" evidence="2">
    <location>
        <begin position="808"/>
        <end position="817"/>
    </location>
</feature>
<feature type="compositionally biased region" description="Polar residues" evidence="2">
    <location>
        <begin position="580"/>
        <end position="597"/>
    </location>
</feature>
<feature type="compositionally biased region" description="Low complexity" evidence="2">
    <location>
        <begin position="1534"/>
        <end position="1567"/>
    </location>
</feature>
<feature type="compositionally biased region" description="Basic and acidic residues" evidence="2">
    <location>
        <begin position="719"/>
        <end position="729"/>
    </location>
</feature>
<dbReference type="RefSeq" id="XP_038857610.1">
    <property type="nucleotide sequence ID" value="XM_039001682.1"/>
</dbReference>
<feature type="compositionally biased region" description="Basic and acidic residues" evidence="2">
    <location>
        <begin position="2275"/>
        <end position="2304"/>
    </location>
</feature>
<feature type="region of interest" description="Disordered" evidence="2">
    <location>
        <begin position="771"/>
        <end position="819"/>
    </location>
</feature>
<feature type="compositionally biased region" description="Basic and acidic residues" evidence="2">
    <location>
        <begin position="1031"/>
        <end position="1041"/>
    </location>
</feature>
<feature type="region of interest" description="Disordered" evidence="2">
    <location>
        <begin position="2825"/>
        <end position="2865"/>
    </location>
</feature>
<feature type="region of interest" description="Disordered" evidence="2">
    <location>
        <begin position="919"/>
        <end position="987"/>
    </location>
</feature>
<protein>
    <submittedName>
        <fullName evidence="5">Centrosome-associated protein 350-like</fullName>
    </submittedName>
</protein>
<proteinExistence type="predicted"/>
<dbReference type="GO" id="GO:0008017">
    <property type="term" value="F:microtubule binding"/>
    <property type="evidence" value="ECO:0007669"/>
    <property type="project" value="InterPro"/>
</dbReference>
<feature type="compositionally biased region" description="Basic and acidic residues" evidence="2">
    <location>
        <begin position="313"/>
        <end position="326"/>
    </location>
</feature>
<dbReference type="SMART" id="SM01052">
    <property type="entry name" value="CAP_GLY"/>
    <property type="match status" value="1"/>
</dbReference>
<feature type="compositionally biased region" description="Basic and acidic residues" evidence="2">
    <location>
        <begin position="2615"/>
        <end position="2632"/>
    </location>
</feature>
<feature type="compositionally biased region" description="Low complexity" evidence="2">
    <location>
        <begin position="2007"/>
        <end position="2017"/>
    </location>
</feature>
<feature type="region of interest" description="Disordered" evidence="2">
    <location>
        <begin position="1622"/>
        <end position="1690"/>
    </location>
</feature>
<feature type="compositionally biased region" description="Polar residues" evidence="2">
    <location>
        <begin position="2306"/>
        <end position="2316"/>
    </location>
</feature>
<dbReference type="PANTHER" id="PTHR13958">
    <property type="entry name" value="CENTROSOME-ASSOCIATED PROTEIN 350"/>
    <property type="match status" value="1"/>
</dbReference>
<dbReference type="InterPro" id="IPR036859">
    <property type="entry name" value="CAP-Gly_dom_sf"/>
</dbReference>
<name>A0A8U1ENG9_SALNM</name>
<feature type="compositionally biased region" description="Polar residues" evidence="2">
    <location>
        <begin position="702"/>
        <end position="718"/>
    </location>
</feature>
<dbReference type="Pfam" id="PF22938">
    <property type="entry name" value="Integrase_p58_C"/>
    <property type="match status" value="1"/>
</dbReference>
<feature type="domain" description="CAP-Gly" evidence="3">
    <location>
        <begin position="2501"/>
        <end position="2543"/>
    </location>
</feature>
<feature type="compositionally biased region" description="Polar residues" evidence="2">
    <location>
        <begin position="163"/>
        <end position="174"/>
    </location>
</feature>
<feature type="compositionally biased region" description="Polar residues" evidence="2">
    <location>
        <begin position="1505"/>
        <end position="1514"/>
    </location>
</feature>
<feature type="compositionally biased region" description="Polar residues" evidence="2">
    <location>
        <begin position="2444"/>
        <end position="2460"/>
    </location>
</feature>
<organism evidence="4 5">
    <name type="scientific">Salvelinus namaycush</name>
    <name type="common">Lake trout</name>
    <name type="synonym">Salmo namaycush</name>
    <dbReference type="NCBI Taxonomy" id="8040"/>
    <lineage>
        <taxon>Eukaryota</taxon>
        <taxon>Metazoa</taxon>
        <taxon>Chordata</taxon>
        <taxon>Craniata</taxon>
        <taxon>Vertebrata</taxon>
        <taxon>Euteleostomi</taxon>
        <taxon>Actinopterygii</taxon>
        <taxon>Neopterygii</taxon>
        <taxon>Teleostei</taxon>
        <taxon>Protacanthopterygii</taxon>
        <taxon>Salmoniformes</taxon>
        <taxon>Salmonidae</taxon>
        <taxon>Salmoninae</taxon>
        <taxon>Salvelinus</taxon>
    </lineage>
</organism>
<feature type="region of interest" description="Disordered" evidence="2">
    <location>
        <begin position="1018"/>
        <end position="1041"/>
    </location>
</feature>
<feature type="compositionally biased region" description="Low complexity" evidence="2">
    <location>
        <begin position="1140"/>
        <end position="1155"/>
    </location>
</feature>
<dbReference type="InterPro" id="IPR000938">
    <property type="entry name" value="CAP-Gly_domain"/>
</dbReference>
<feature type="compositionally biased region" description="Basic and acidic residues" evidence="2">
    <location>
        <begin position="552"/>
        <end position="579"/>
    </location>
</feature>
<evidence type="ECO:0000313" key="5">
    <source>
        <dbReference type="RefSeq" id="XP_038857610.1"/>
    </source>
</evidence>
<feature type="compositionally biased region" description="Basic and acidic residues" evidence="2">
    <location>
        <begin position="1121"/>
        <end position="1136"/>
    </location>
</feature>
<feature type="compositionally biased region" description="Basic and acidic residues" evidence="2">
    <location>
        <begin position="1568"/>
        <end position="1577"/>
    </location>
</feature>
<feature type="region of interest" description="Disordered" evidence="2">
    <location>
        <begin position="110"/>
        <end position="242"/>
    </location>
</feature>
<evidence type="ECO:0000256" key="2">
    <source>
        <dbReference type="SAM" id="MobiDB-lite"/>
    </source>
</evidence>
<feature type="coiled-coil region" evidence="1">
    <location>
        <begin position="1389"/>
        <end position="1440"/>
    </location>
</feature>
<feature type="compositionally biased region" description="Basic and acidic residues" evidence="2">
    <location>
        <begin position="270"/>
        <end position="288"/>
    </location>
</feature>
<dbReference type="GeneID" id="120054258"/>
<feature type="compositionally biased region" description="Basic and acidic residues" evidence="2">
    <location>
        <begin position="1944"/>
        <end position="1953"/>
    </location>
</feature>
<feature type="region of interest" description="Disordered" evidence="2">
    <location>
        <begin position="2768"/>
        <end position="2788"/>
    </location>
</feature>
<feature type="compositionally biased region" description="Low complexity" evidence="2">
    <location>
        <begin position="1234"/>
        <end position="1291"/>
    </location>
</feature>
<feature type="region of interest" description="Disordered" evidence="2">
    <location>
        <begin position="1504"/>
        <end position="1603"/>
    </location>
</feature>
<feature type="compositionally biased region" description="Low complexity" evidence="2">
    <location>
        <begin position="2030"/>
        <end position="2040"/>
    </location>
</feature>
<feature type="compositionally biased region" description="Polar residues" evidence="2">
    <location>
        <begin position="2158"/>
        <end position="2168"/>
    </location>
</feature>